<dbReference type="InterPro" id="IPR007784">
    <property type="entry name" value="PIR"/>
</dbReference>
<organism evidence="1">
    <name type="scientific">Lymantria dispar multicapsid nuclear polyhedrosis virus</name>
    <name type="common">LdMNPV</name>
    <dbReference type="NCBI Taxonomy" id="10449"/>
    <lineage>
        <taxon>Viruses</taxon>
        <taxon>Viruses incertae sedis</taxon>
        <taxon>Naldaviricetes</taxon>
        <taxon>Lefavirales</taxon>
        <taxon>Baculoviridae</taxon>
        <taxon>Alphabaculovirus</taxon>
        <taxon>Alphabaculovirus lydisparis</taxon>
    </lineage>
</organism>
<reference evidence="1" key="1">
    <citation type="submission" date="2018-12" db="EMBL/GenBank/DDBJ databases">
        <title>The genome sequence and analysis of 3 newly sequenced Lymantria dispar multinucleocapsid nucleopolyhedrovirus strains; H2, J2 and T3 strain.</title>
        <authorList>
            <person name="Gencer D."/>
            <person name="Inan C."/>
            <person name="Nalcacioglu R."/>
            <person name="Yin F."/>
            <person name="Zhu Z."/>
            <person name="Wang J."/>
            <person name="Hu Z."/>
            <person name="Arif B."/>
            <person name="Demirbag Z."/>
            <person name="Demir I."/>
        </authorList>
    </citation>
    <scope>NUCLEOTIDE SEQUENCE</scope>
    <source>
        <strain evidence="1">H2</strain>
    </source>
</reference>
<dbReference type="EMBL" id="MK264918">
    <property type="protein sequence ID" value="QDH05998.1"/>
    <property type="molecule type" value="Genomic_DNA"/>
</dbReference>
<proteinExistence type="predicted"/>
<accession>A0A513WWJ4</accession>
<protein>
    <submittedName>
        <fullName evidence="1">Pif-1</fullName>
    </submittedName>
</protein>
<organismHost>
    <name type="scientific">Lepidoptera</name>
    <name type="common">moths &amp; butterflies</name>
    <dbReference type="NCBI Taxonomy" id="7088"/>
</organismHost>
<name>A0A513WWJ4_NPVLD</name>
<evidence type="ECO:0000313" key="1">
    <source>
        <dbReference type="EMBL" id="QDH05998.1"/>
    </source>
</evidence>
<dbReference type="Pfam" id="PF05092">
    <property type="entry name" value="PIF"/>
    <property type="match status" value="1"/>
</dbReference>
<sequence length="534" mass="59795">MWWLLALITLLLVAILAAVGAYASLLVRHDEPVAHPPLARFDNSTVPLIEPPAEIVIEGNAHECHATPTPCRSHADCDLCREGLANCQYFAERAVIKLQNGDEHVVEPGASYCLALNRERARSCNPSTGVWLLAETGGGFSLLCSCLTPGLVTQLNMYGDCDVAVGCQPNGRIADLNERPLRCACDAGFASAFDDATQTPYCRPLRVRDVIYDTDFFHRAPCRDGFVRVDHPALDQTYRQEFRLNDICVVDPCSIDPLTGFRIHGRLRHVRHQNNDYNFCECDLTQNVFGVYSETGNGMVGESVVAAGNFPRQVTNACIQPFSQGLFRLHELYYKRFWAREESAFSDDDVLASVTPEQLMGRYKTIAYPFAWGDPNHQTPFVIVKFSVAYAPPFAEGNNCDRLYRAIERNASGDHCFTPGTGRCVLINPNYCIRRHTGAQVWLAEAAHYCIFSRQGTHIRAWRSATNYLIWEAPAAFVTNVTNLLPTVGSLQSRPLYSIAAQNYMPRELDIAEWIGVLQTLLRILDTYPRYKID</sequence>